<name>A0A5S9Q5Z7_9GAMM</name>
<organism evidence="1 2">
    <name type="scientific">BD1-7 clade bacterium</name>
    <dbReference type="NCBI Taxonomy" id="2029982"/>
    <lineage>
        <taxon>Bacteria</taxon>
        <taxon>Pseudomonadati</taxon>
        <taxon>Pseudomonadota</taxon>
        <taxon>Gammaproteobacteria</taxon>
        <taxon>Cellvibrionales</taxon>
        <taxon>Spongiibacteraceae</taxon>
        <taxon>BD1-7 clade</taxon>
    </lineage>
</organism>
<protein>
    <submittedName>
        <fullName evidence="1">Uncharacterized protein</fullName>
    </submittedName>
</protein>
<dbReference type="Proteomes" id="UP000434580">
    <property type="component" value="Unassembled WGS sequence"/>
</dbReference>
<evidence type="ECO:0000313" key="2">
    <source>
        <dbReference type="Proteomes" id="UP000434580"/>
    </source>
</evidence>
<dbReference type="EMBL" id="CACSII010000016">
    <property type="protein sequence ID" value="CAA0112389.1"/>
    <property type="molecule type" value="Genomic_DNA"/>
</dbReference>
<evidence type="ECO:0000313" key="1">
    <source>
        <dbReference type="EMBL" id="CAA0112389.1"/>
    </source>
</evidence>
<accession>A0A5S9Q5Z7</accession>
<gene>
    <name evidence="1" type="ORF">DPBNPPHM_01593</name>
</gene>
<reference evidence="1 2" key="1">
    <citation type="submission" date="2019-11" db="EMBL/GenBank/DDBJ databases">
        <authorList>
            <person name="Holert J."/>
        </authorList>
    </citation>
    <scope>NUCLEOTIDE SEQUENCE [LARGE SCALE GENOMIC DNA]</scope>
    <source>
        <strain evidence="1">BC5_2</strain>
    </source>
</reference>
<dbReference type="OrthoDB" id="9872970at2"/>
<sequence length="232" mass="25346">MKKGVKVMLWGCCALLIACEDSSKLRDNGRCGSSDNAEGASTIYDIQGYQLDTYRKLPDRPEYVSTEVVRFDQIVFVLTAQTQIIAANDRGQGSQLFSDRQPQRRLVSIFPSAYACSLAPTLPIAAEKLVGLAITATSDYTDALPVDSSLNAIFDITDMQGGTTFSEFDGVQRDFYSVERYLQQGLNAAASYTAFELTEAPASAGMYTFEVQISLDSGEIYTLQTDAINLSN</sequence>
<proteinExistence type="predicted"/>
<dbReference type="AlphaFoldDB" id="A0A5S9Q5Z7"/>
<dbReference type="PROSITE" id="PS51257">
    <property type="entry name" value="PROKAR_LIPOPROTEIN"/>
    <property type="match status" value="1"/>
</dbReference>